<reference evidence="4 5" key="1">
    <citation type="submission" date="2023-09" db="EMBL/GenBank/DDBJ databases">
        <title>Pangenome analysis of Batrachochytrium dendrobatidis and related Chytrids.</title>
        <authorList>
            <person name="Yacoub M.N."/>
            <person name="Stajich J.E."/>
            <person name="James T.Y."/>
        </authorList>
    </citation>
    <scope>NUCLEOTIDE SEQUENCE [LARGE SCALE GENOMIC DNA]</scope>
    <source>
        <strain evidence="4 5">JEL0888</strain>
    </source>
</reference>
<dbReference type="EMBL" id="JADGIZ020000044">
    <property type="protein sequence ID" value="KAL2913572.1"/>
    <property type="molecule type" value="Genomic_DNA"/>
</dbReference>
<organism evidence="4 5">
    <name type="scientific">Polyrhizophydium stewartii</name>
    <dbReference type="NCBI Taxonomy" id="2732419"/>
    <lineage>
        <taxon>Eukaryota</taxon>
        <taxon>Fungi</taxon>
        <taxon>Fungi incertae sedis</taxon>
        <taxon>Chytridiomycota</taxon>
        <taxon>Chytridiomycota incertae sedis</taxon>
        <taxon>Chytridiomycetes</taxon>
        <taxon>Rhizophydiales</taxon>
        <taxon>Rhizophydiales incertae sedis</taxon>
        <taxon>Polyrhizophydium</taxon>
    </lineage>
</organism>
<evidence type="ECO:0000313" key="3">
    <source>
        <dbReference type="EMBL" id="KAL2913572.1"/>
    </source>
</evidence>
<comment type="caution">
    <text evidence="4">The sequence shown here is derived from an EMBL/GenBank/DDBJ whole genome shotgun (WGS) entry which is preliminary data.</text>
</comment>
<dbReference type="EMBL" id="JADGIZ020000044">
    <property type="protein sequence ID" value="KAL2913561.1"/>
    <property type="molecule type" value="Genomic_DNA"/>
</dbReference>
<feature type="region of interest" description="Disordered" evidence="1">
    <location>
        <begin position="1"/>
        <end position="58"/>
    </location>
</feature>
<name>A0ABR4N3I2_9FUNG</name>
<dbReference type="EMBL" id="JADGIZ020000038">
    <property type="protein sequence ID" value="KAL2914039.1"/>
    <property type="molecule type" value="Genomic_DNA"/>
</dbReference>
<feature type="compositionally biased region" description="Polar residues" evidence="1">
    <location>
        <begin position="34"/>
        <end position="48"/>
    </location>
</feature>
<feature type="compositionally biased region" description="Polar residues" evidence="1">
    <location>
        <begin position="1"/>
        <end position="13"/>
    </location>
</feature>
<evidence type="ECO:0000256" key="1">
    <source>
        <dbReference type="SAM" id="MobiDB-lite"/>
    </source>
</evidence>
<proteinExistence type="predicted"/>
<sequence length="58" mass="6362">MIASQTSSFRLFTQPQQPQPQQPAQPAKDKRASLTPQQLLAAAQTNPMFTPATRTPVL</sequence>
<keyword evidence="5" id="KW-1185">Reference proteome</keyword>
<dbReference type="Proteomes" id="UP001527925">
    <property type="component" value="Unassembled WGS sequence"/>
</dbReference>
<evidence type="ECO:0000313" key="4">
    <source>
        <dbReference type="EMBL" id="KAL2914039.1"/>
    </source>
</evidence>
<evidence type="ECO:0000313" key="5">
    <source>
        <dbReference type="Proteomes" id="UP001527925"/>
    </source>
</evidence>
<gene>
    <name evidence="4" type="ORF">HK105_206484</name>
    <name evidence="2" type="ORF">HK105_206863</name>
    <name evidence="3" type="ORF">HK105_206874</name>
</gene>
<protein>
    <submittedName>
        <fullName evidence="4">Uncharacterized protein</fullName>
    </submittedName>
</protein>
<accession>A0ABR4N3I2</accession>
<evidence type="ECO:0000313" key="2">
    <source>
        <dbReference type="EMBL" id="KAL2913561.1"/>
    </source>
</evidence>